<evidence type="ECO:0000313" key="2">
    <source>
        <dbReference type="Proteomes" id="UP000015816"/>
    </source>
</evidence>
<dbReference type="PATRIC" id="fig|1352357.3.peg.422"/>
<organism evidence="1 2">
    <name type="scientific">Helicobacter pylori SouthAfrica50</name>
    <dbReference type="NCBI Taxonomy" id="1352357"/>
    <lineage>
        <taxon>Bacteria</taxon>
        <taxon>Pseudomonadati</taxon>
        <taxon>Campylobacterota</taxon>
        <taxon>Epsilonproteobacteria</taxon>
        <taxon>Campylobacterales</taxon>
        <taxon>Helicobacteraceae</taxon>
        <taxon>Helicobacter</taxon>
    </lineage>
</organism>
<comment type="caution">
    <text evidence="1">The sequence shown here is derived from an EMBL/GenBank/DDBJ whole genome shotgun (WGS) entry which is preliminary data.</text>
</comment>
<name>T2SBC8_HELPX</name>
<dbReference type="Proteomes" id="UP000015816">
    <property type="component" value="Unassembled WGS sequence"/>
</dbReference>
<dbReference type="EMBL" id="AVNI01000001">
    <property type="protein sequence ID" value="EQD90031.1"/>
    <property type="molecule type" value="Genomic_DNA"/>
</dbReference>
<evidence type="ECO:0000313" key="1">
    <source>
        <dbReference type="EMBL" id="EQD90031.1"/>
    </source>
</evidence>
<proteinExistence type="predicted"/>
<accession>T2SBC8</accession>
<protein>
    <submittedName>
        <fullName evidence="1">Uncharacterized protein</fullName>
    </submittedName>
</protein>
<dbReference type="AlphaFoldDB" id="T2SBC8"/>
<reference evidence="1 2" key="1">
    <citation type="journal article" date="2013" name="Genome Announc.">
        <title>Genome Sequences of Three hpAfrica2 Strains of Helicobacter pylori.</title>
        <authorList>
            <person name="Duncan S.S."/>
            <person name="Bertoli M.T."/>
            <person name="Kersulyte D."/>
            <person name="Valk P.L."/>
            <person name="Tamma S."/>
            <person name="Segal I."/>
            <person name="McClain M.S."/>
            <person name="Cover T.L."/>
            <person name="Berg D.E."/>
        </authorList>
    </citation>
    <scope>NUCLEOTIDE SEQUENCE [LARGE SCALE GENOMIC DNA]</scope>
    <source>
        <strain evidence="1 2">SouthAfrica50</strain>
    </source>
</reference>
<sequence>MKSFPPLNPQAPLFNRVCLIKIKLFGYLLRGYLYEFRH</sequence>
<gene>
    <name evidence="1" type="ORF">HPSA50_0427</name>
</gene>